<keyword evidence="2" id="KW-1003">Cell membrane</keyword>
<keyword evidence="5 8" id="KW-0812">Transmembrane</keyword>
<dbReference type="AlphaFoldDB" id="A0A239FMF4"/>
<accession>A0A239FMF4</accession>
<feature type="transmembrane region" description="Helical" evidence="8">
    <location>
        <begin position="240"/>
        <end position="262"/>
    </location>
</feature>
<feature type="transmembrane region" description="Helical" evidence="8">
    <location>
        <begin position="173"/>
        <end position="191"/>
    </location>
</feature>
<evidence type="ECO:0000256" key="7">
    <source>
        <dbReference type="ARBA" id="ARBA00023136"/>
    </source>
</evidence>
<evidence type="ECO:0000313" key="9">
    <source>
        <dbReference type="EMBL" id="SNS57393.1"/>
    </source>
</evidence>
<dbReference type="GO" id="GO:0005886">
    <property type="term" value="C:plasma membrane"/>
    <property type="evidence" value="ECO:0007669"/>
    <property type="project" value="UniProtKB-SubCell"/>
</dbReference>
<dbReference type="RefSeq" id="WP_239138641.1">
    <property type="nucleotide sequence ID" value="NZ_BOMU01000078.1"/>
</dbReference>
<dbReference type="GO" id="GO:0009103">
    <property type="term" value="P:lipopolysaccharide biosynthetic process"/>
    <property type="evidence" value="ECO:0007669"/>
    <property type="project" value="UniProtKB-ARBA"/>
</dbReference>
<feature type="transmembrane region" description="Helical" evidence="8">
    <location>
        <begin position="44"/>
        <end position="64"/>
    </location>
</feature>
<gene>
    <name evidence="9" type="ORF">SAMN06264365_118129</name>
</gene>
<reference evidence="9 10" key="1">
    <citation type="submission" date="2017-06" db="EMBL/GenBank/DDBJ databases">
        <authorList>
            <person name="Kim H.J."/>
            <person name="Triplett B.A."/>
        </authorList>
    </citation>
    <scope>NUCLEOTIDE SEQUENCE [LARGE SCALE GENOMIC DNA]</scope>
    <source>
        <strain evidence="9 10">DSM 43151</strain>
    </source>
</reference>
<keyword evidence="6 8" id="KW-1133">Transmembrane helix</keyword>
<evidence type="ECO:0000256" key="6">
    <source>
        <dbReference type="ARBA" id="ARBA00022989"/>
    </source>
</evidence>
<organism evidence="9 10">
    <name type="scientific">Actinoplanes regularis</name>
    <dbReference type="NCBI Taxonomy" id="52697"/>
    <lineage>
        <taxon>Bacteria</taxon>
        <taxon>Bacillati</taxon>
        <taxon>Actinomycetota</taxon>
        <taxon>Actinomycetes</taxon>
        <taxon>Micromonosporales</taxon>
        <taxon>Micromonosporaceae</taxon>
        <taxon>Actinoplanes</taxon>
    </lineage>
</organism>
<sequence>MPVTQRRKGSVALLEAVDDSPRIVPTATEVPAERRRRRGNPETYLALSLTALVVTVLAINITGFPGASDDEGTYLAQAWAVANGKGLAHYTYWYDHPPLAWIQLAALSWIPGLFGVDGPAVAVGRIAMLPVVGASLMLIYTICRRMGMAVWSSAAALLIFGLSPLAVTMDREIYLDSFAVAWMLGALALVLSPRRHLWHVTAAGVATAVAVLSKETMLVTAPAVAVALWQNAARSSTRPWAIGGYISGVVLTGVFYPLYALLRGELFPGPGHVSLIGAWQFQLANRSGSGSIFTTGSGANDLLHSWLFYDPIILVAGLVATVLILPVRRLRPPAVAGAILTLVALRPGGYLPAMYVVQILPFFAIAIAAALDQAGVLSSIRTRWLRPVVLTLLALLAATLVVPRWWTGNQRALTADDNAGYAAAADYLRTAVSDRQNTTVVVDDVLWLDCVNAGYQQEKVIWFYKLDLDPAVKATLPHGWHDVDYIVSTPALRQDPAALPTVNTLLTNSAVVAAFGPQEGRIEVRRINKLENS</sequence>
<comment type="subcellular location">
    <subcellularLocation>
        <location evidence="1">Cell membrane</location>
        <topology evidence="1">Multi-pass membrane protein</topology>
    </subcellularLocation>
</comment>
<evidence type="ECO:0000256" key="3">
    <source>
        <dbReference type="ARBA" id="ARBA00022676"/>
    </source>
</evidence>
<proteinExistence type="predicted"/>
<dbReference type="PANTHER" id="PTHR33908">
    <property type="entry name" value="MANNOSYLTRANSFERASE YKCB-RELATED"/>
    <property type="match status" value="1"/>
</dbReference>
<protein>
    <submittedName>
        <fullName evidence="9">4-amino-4-deoxy-L-arabinose transferase</fullName>
    </submittedName>
</protein>
<dbReference type="EMBL" id="FZNR01000018">
    <property type="protein sequence ID" value="SNS57393.1"/>
    <property type="molecule type" value="Genomic_DNA"/>
</dbReference>
<feature type="transmembrane region" description="Helical" evidence="8">
    <location>
        <begin position="148"/>
        <end position="166"/>
    </location>
</feature>
<keyword evidence="7 8" id="KW-0472">Membrane</keyword>
<evidence type="ECO:0000256" key="1">
    <source>
        <dbReference type="ARBA" id="ARBA00004651"/>
    </source>
</evidence>
<keyword evidence="10" id="KW-1185">Reference proteome</keyword>
<feature type="transmembrane region" description="Helical" evidence="8">
    <location>
        <begin position="384"/>
        <end position="406"/>
    </location>
</feature>
<name>A0A239FMF4_9ACTN</name>
<dbReference type="PANTHER" id="PTHR33908:SF11">
    <property type="entry name" value="MEMBRANE PROTEIN"/>
    <property type="match status" value="1"/>
</dbReference>
<keyword evidence="4 9" id="KW-0808">Transferase</keyword>
<evidence type="ECO:0000256" key="5">
    <source>
        <dbReference type="ARBA" id="ARBA00022692"/>
    </source>
</evidence>
<feature type="transmembrane region" description="Helical" evidence="8">
    <location>
        <begin position="306"/>
        <end position="327"/>
    </location>
</feature>
<dbReference type="Proteomes" id="UP000198415">
    <property type="component" value="Unassembled WGS sequence"/>
</dbReference>
<feature type="transmembrane region" description="Helical" evidence="8">
    <location>
        <begin position="123"/>
        <end position="142"/>
    </location>
</feature>
<evidence type="ECO:0000256" key="8">
    <source>
        <dbReference type="SAM" id="Phobius"/>
    </source>
</evidence>
<evidence type="ECO:0000313" key="10">
    <source>
        <dbReference type="Proteomes" id="UP000198415"/>
    </source>
</evidence>
<dbReference type="GO" id="GO:0016763">
    <property type="term" value="F:pentosyltransferase activity"/>
    <property type="evidence" value="ECO:0007669"/>
    <property type="project" value="TreeGrafter"/>
</dbReference>
<evidence type="ECO:0000256" key="2">
    <source>
        <dbReference type="ARBA" id="ARBA00022475"/>
    </source>
</evidence>
<keyword evidence="3" id="KW-0328">Glycosyltransferase</keyword>
<dbReference type="InterPro" id="IPR050297">
    <property type="entry name" value="LipidA_mod_glycosyltrf_83"/>
</dbReference>
<evidence type="ECO:0000256" key="4">
    <source>
        <dbReference type="ARBA" id="ARBA00022679"/>
    </source>
</evidence>